<dbReference type="PANTHER" id="PTHR21310:SF15">
    <property type="entry name" value="AMINOGLYCOSIDE PHOSPHOTRANSFERASE DOMAIN-CONTAINING PROTEIN"/>
    <property type="match status" value="1"/>
</dbReference>
<reference evidence="2" key="1">
    <citation type="journal article" date="2014" name="Int. J. Syst. Evol. Microbiol.">
        <title>Complete genome sequence of Corynebacterium casei LMG S-19264T (=DSM 44701T), isolated from a smear-ripened cheese.</title>
        <authorList>
            <consortium name="US DOE Joint Genome Institute (JGI-PGF)"/>
            <person name="Walter F."/>
            <person name="Albersmeier A."/>
            <person name="Kalinowski J."/>
            <person name="Ruckert C."/>
        </authorList>
    </citation>
    <scope>NUCLEOTIDE SEQUENCE</scope>
    <source>
        <strain evidence="2">CGMCC 4.7306</strain>
    </source>
</reference>
<accession>A0A917SAT8</accession>
<dbReference type="InterPro" id="IPR002575">
    <property type="entry name" value="Aminoglycoside_PTrfase"/>
</dbReference>
<sequence>MRRPIESAICERAPLSSGTPIAVGRAWSPCHLKSGGMTDHSAEAFGVDMLVLSREPLPGGFSDATKTRLRAVLNEDGRRVERTLLLKQTSSVEVAALTAASQVPAADAVPELIDAGQNSNGPYIVTPFYEATPARHEKTLQANAIETLARLRAHYLNRPVAQAIPVVDPDWWRTKCDVSMQRLGALERPIARLLQAQVKAFRDEPKMISALEQMPRTLIHGDIHRNNVLVDNDGQGHIIDWGGAFIGAPALDLPNLGGPDSPGYRTYIAAWQEITGQALDDDLGWHQSFLAATVWVNIKYLAFATKIFGDQKGQSMMTRATDTLNQL</sequence>
<reference evidence="2" key="2">
    <citation type="submission" date="2020-09" db="EMBL/GenBank/DDBJ databases">
        <authorList>
            <person name="Sun Q."/>
            <person name="Zhou Y."/>
        </authorList>
    </citation>
    <scope>NUCLEOTIDE SEQUENCE</scope>
    <source>
        <strain evidence="2">CGMCC 4.7306</strain>
    </source>
</reference>
<comment type="caution">
    <text evidence="2">The sequence shown here is derived from an EMBL/GenBank/DDBJ whole genome shotgun (WGS) entry which is preliminary data.</text>
</comment>
<dbReference type="SUPFAM" id="SSF56112">
    <property type="entry name" value="Protein kinase-like (PK-like)"/>
    <property type="match status" value="1"/>
</dbReference>
<dbReference type="Pfam" id="PF01636">
    <property type="entry name" value="APH"/>
    <property type="match status" value="1"/>
</dbReference>
<evidence type="ECO:0000313" key="2">
    <source>
        <dbReference type="EMBL" id="GGL68428.1"/>
    </source>
</evidence>
<dbReference type="InterPro" id="IPR011009">
    <property type="entry name" value="Kinase-like_dom_sf"/>
</dbReference>
<dbReference type="PANTHER" id="PTHR21310">
    <property type="entry name" value="AMINOGLYCOSIDE PHOSPHOTRANSFERASE-RELATED-RELATED"/>
    <property type="match status" value="1"/>
</dbReference>
<organism evidence="2 3">
    <name type="scientific">Microlunatus endophyticus</name>
    <dbReference type="NCBI Taxonomy" id="1716077"/>
    <lineage>
        <taxon>Bacteria</taxon>
        <taxon>Bacillati</taxon>
        <taxon>Actinomycetota</taxon>
        <taxon>Actinomycetes</taxon>
        <taxon>Propionibacteriales</taxon>
        <taxon>Propionibacteriaceae</taxon>
        <taxon>Microlunatus</taxon>
    </lineage>
</organism>
<evidence type="ECO:0000313" key="3">
    <source>
        <dbReference type="Proteomes" id="UP000613840"/>
    </source>
</evidence>
<dbReference type="EMBL" id="BMMZ01000006">
    <property type="protein sequence ID" value="GGL68428.1"/>
    <property type="molecule type" value="Genomic_DNA"/>
</dbReference>
<gene>
    <name evidence="2" type="ORF">GCM10011575_28810</name>
</gene>
<dbReference type="AlphaFoldDB" id="A0A917SAT8"/>
<name>A0A917SAT8_9ACTN</name>
<protein>
    <recommendedName>
        <fullName evidence="1">Aminoglycoside phosphotransferase domain-containing protein</fullName>
    </recommendedName>
</protein>
<evidence type="ECO:0000259" key="1">
    <source>
        <dbReference type="Pfam" id="PF01636"/>
    </source>
</evidence>
<proteinExistence type="predicted"/>
<dbReference type="Proteomes" id="UP000613840">
    <property type="component" value="Unassembled WGS sequence"/>
</dbReference>
<dbReference type="InterPro" id="IPR051678">
    <property type="entry name" value="AGP_Transferase"/>
</dbReference>
<dbReference type="Gene3D" id="3.90.1200.10">
    <property type="match status" value="1"/>
</dbReference>
<keyword evidence="3" id="KW-1185">Reference proteome</keyword>
<feature type="domain" description="Aminoglycoside phosphotransferase" evidence="1">
    <location>
        <begin position="95"/>
        <end position="257"/>
    </location>
</feature>